<feature type="domain" description="OmpA-like" evidence="2">
    <location>
        <begin position="130"/>
        <end position="189"/>
    </location>
</feature>
<dbReference type="InterPro" id="IPR006665">
    <property type="entry name" value="OmpA-like"/>
</dbReference>
<keyword evidence="1" id="KW-0472">Membrane</keyword>
<feature type="transmembrane region" description="Helical" evidence="1">
    <location>
        <begin position="6"/>
        <end position="27"/>
    </location>
</feature>
<dbReference type="SUPFAM" id="SSF103088">
    <property type="entry name" value="OmpA-like"/>
    <property type="match status" value="1"/>
</dbReference>
<gene>
    <name evidence="3" type="ORF">V0R53_16650</name>
</gene>
<dbReference type="RefSeq" id="WP_330080065.1">
    <property type="nucleotide sequence ID" value="NZ_JAZDCU010000011.1"/>
</dbReference>
<organism evidence="3 4">
    <name type="scientific">Pseudomonas auratipiscis</name>
    <dbReference type="NCBI Taxonomy" id="3115853"/>
    <lineage>
        <taxon>Bacteria</taxon>
        <taxon>Pseudomonadati</taxon>
        <taxon>Pseudomonadota</taxon>
        <taxon>Gammaproteobacteria</taxon>
        <taxon>Pseudomonadales</taxon>
        <taxon>Pseudomonadaceae</taxon>
        <taxon>Pseudomonas</taxon>
    </lineage>
</organism>
<evidence type="ECO:0000313" key="4">
    <source>
        <dbReference type="Proteomes" id="UP001307839"/>
    </source>
</evidence>
<dbReference type="AlphaFoldDB" id="A0AB35WWK6"/>
<dbReference type="EMBL" id="JAZDQP010000011">
    <property type="protein sequence ID" value="MEE1868018.1"/>
    <property type="molecule type" value="Genomic_DNA"/>
</dbReference>
<keyword evidence="1" id="KW-0812">Transmembrane</keyword>
<evidence type="ECO:0000256" key="1">
    <source>
        <dbReference type="SAM" id="Phobius"/>
    </source>
</evidence>
<dbReference type="InterPro" id="IPR036737">
    <property type="entry name" value="OmpA-like_sf"/>
</dbReference>
<evidence type="ECO:0000313" key="3">
    <source>
        <dbReference type="EMBL" id="MEE1868018.1"/>
    </source>
</evidence>
<evidence type="ECO:0000259" key="2">
    <source>
        <dbReference type="Pfam" id="PF00691"/>
    </source>
</evidence>
<sequence>MEQNTLKLIVQVAGVGGLGLSVLLIIYREIIRKNIFPTLGKSHAYKIIMTIIGCTFIVSLAGLSSWVWIQTHPRNEEREANPWDRLDGEYKLMLLDLAKQGCYFFKWNNADILQTPDFVYAAQAQYVNEKIAAVAEQDRLIMVGFAESGGPDAYAQKLSERYADNAKRYIVNTFNIPDNEIATVGVGHAGNSPRVDDYFCGAKLIHESELNEIIKK</sequence>
<protein>
    <submittedName>
        <fullName evidence="3">OmpA family protein</fullName>
    </submittedName>
</protein>
<dbReference type="Pfam" id="PF00691">
    <property type="entry name" value="OmpA"/>
    <property type="match status" value="1"/>
</dbReference>
<accession>A0AB35WWK6</accession>
<name>A0AB35WWK6_9PSED</name>
<proteinExistence type="predicted"/>
<dbReference type="Gene3D" id="3.30.1330.60">
    <property type="entry name" value="OmpA-like domain"/>
    <property type="match status" value="1"/>
</dbReference>
<feature type="transmembrane region" description="Helical" evidence="1">
    <location>
        <begin position="47"/>
        <end position="69"/>
    </location>
</feature>
<comment type="caution">
    <text evidence="3">The sequence shown here is derived from an EMBL/GenBank/DDBJ whole genome shotgun (WGS) entry which is preliminary data.</text>
</comment>
<reference evidence="3 4" key="1">
    <citation type="submission" date="2024-01" db="EMBL/GenBank/DDBJ databases">
        <title>Unpublished Manusciprt.</title>
        <authorList>
            <person name="Duman M."/>
            <person name="Valdes E.G."/>
            <person name="Ajmi N."/>
            <person name="Altun S."/>
            <person name="Saticioglu I.B."/>
        </authorList>
    </citation>
    <scope>NUCLEOTIDE SEQUENCE [LARGE SCALE GENOMIC DNA]</scope>
    <source>
        <strain evidence="3 4">120P</strain>
    </source>
</reference>
<dbReference type="Proteomes" id="UP001307839">
    <property type="component" value="Unassembled WGS sequence"/>
</dbReference>
<keyword evidence="1" id="KW-1133">Transmembrane helix</keyword>
<keyword evidence="4" id="KW-1185">Reference proteome</keyword>